<dbReference type="EMBL" id="AYKG01000034">
    <property type="protein sequence ID" value="ROO26607.1"/>
    <property type="molecule type" value="Genomic_DNA"/>
</dbReference>
<dbReference type="GO" id="GO:0042910">
    <property type="term" value="F:xenobiotic transmembrane transporter activity"/>
    <property type="evidence" value="ECO:0007669"/>
    <property type="project" value="InterPro"/>
</dbReference>
<feature type="transmembrane region" description="Helical" evidence="7">
    <location>
        <begin position="171"/>
        <end position="193"/>
    </location>
</feature>
<dbReference type="AlphaFoldDB" id="A0A423PLZ1"/>
<dbReference type="Proteomes" id="UP000285310">
    <property type="component" value="Unassembled WGS sequence"/>
</dbReference>
<keyword evidence="6 7" id="KW-0472">Membrane</keyword>
<name>A0A423PLZ1_9GAMM</name>
<keyword evidence="5 7" id="KW-1133">Transmembrane helix</keyword>
<dbReference type="RefSeq" id="WP_123658696.1">
    <property type="nucleotide sequence ID" value="NZ_AYKG01000034.1"/>
</dbReference>
<evidence type="ECO:0000256" key="6">
    <source>
        <dbReference type="ARBA" id="ARBA00023136"/>
    </source>
</evidence>
<evidence type="ECO:0000313" key="9">
    <source>
        <dbReference type="Proteomes" id="UP000285310"/>
    </source>
</evidence>
<proteinExistence type="predicted"/>
<comment type="subcellular location">
    <subcellularLocation>
        <location evidence="1">Cell inner membrane</location>
        <topology evidence="1">Multi-pass membrane protein</topology>
    </subcellularLocation>
</comment>
<evidence type="ECO:0000256" key="1">
    <source>
        <dbReference type="ARBA" id="ARBA00004429"/>
    </source>
</evidence>
<feature type="transmembrane region" description="Helical" evidence="7">
    <location>
        <begin position="366"/>
        <end position="388"/>
    </location>
</feature>
<feature type="transmembrane region" description="Helical" evidence="7">
    <location>
        <begin position="112"/>
        <end position="134"/>
    </location>
</feature>
<evidence type="ECO:0000256" key="3">
    <source>
        <dbReference type="ARBA" id="ARBA00022475"/>
    </source>
</evidence>
<gene>
    <name evidence="8" type="ORF">SAJA_11090</name>
</gene>
<keyword evidence="9" id="KW-1185">Reference proteome</keyword>
<protein>
    <submittedName>
        <fullName evidence="8">Fis family transcriptional regulator</fullName>
    </submittedName>
</protein>
<feature type="transmembrane region" description="Helical" evidence="7">
    <location>
        <begin position="32"/>
        <end position="58"/>
    </location>
</feature>
<dbReference type="InParanoid" id="A0A423PLZ1"/>
<dbReference type="GO" id="GO:0005886">
    <property type="term" value="C:plasma membrane"/>
    <property type="evidence" value="ECO:0007669"/>
    <property type="project" value="UniProtKB-SubCell"/>
</dbReference>
<dbReference type="InterPro" id="IPR052031">
    <property type="entry name" value="Membrane_Transporter-Flippase"/>
</dbReference>
<dbReference type="InterPro" id="IPR002528">
    <property type="entry name" value="MATE_fam"/>
</dbReference>
<evidence type="ECO:0000256" key="7">
    <source>
        <dbReference type="SAM" id="Phobius"/>
    </source>
</evidence>
<dbReference type="PANTHER" id="PTHR43549">
    <property type="entry name" value="MULTIDRUG RESISTANCE PROTEIN YPNP-RELATED"/>
    <property type="match status" value="1"/>
</dbReference>
<sequence>MAIGVLSLLGFQLVDAAFVSHLGTQPLAAQSFTFPVTFLMIGIQVGLGIAIAALISRAIGAGEIERSRRLGSLVLFGGTAALGVLAVILWFARGLLFSQLGANAETLDLISPYWAVQLPANWLGAMLYFGYTLFRAHNNTKVPGTLMVLTSLLNLALDPVFIFGFGPVPSFGLQGAAIATVIAFFIGLVILCLRLSRENWLSLTELGPEIQRSTGPFATIAGPAMISQLMPPLAAMAATGLIASLGDQAVAAWGLQSRLETMSLMVVLGLTMSLPPWLGHCYGAGNWQRIRALTYIAFQAALVWQLAFGIVMALAAPWVAQGLAGAAAVQDGLVSLIRFMLPSYALLGICMLVVSASNALNWPFRAMLISFARLFVCYLPCVALGVWYGTMTSIAIGALAGNILAGLMAWITFRVSLARIDEAAAAA</sequence>
<feature type="transmembrane region" description="Helical" evidence="7">
    <location>
        <begin position="261"/>
        <end position="280"/>
    </location>
</feature>
<dbReference type="PANTHER" id="PTHR43549:SF3">
    <property type="entry name" value="MULTIDRUG RESISTANCE PROTEIN YPNP-RELATED"/>
    <property type="match status" value="1"/>
</dbReference>
<evidence type="ECO:0000256" key="5">
    <source>
        <dbReference type="ARBA" id="ARBA00022989"/>
    </source>
</evidence>
<comment type="caution">
    <text evidence="8">The sequence shown here is derived from an EMBL/GenBank/DDBJ whole genome shotgun (WGS) entry which is preliminary data.</text>
</comment>
<evidence type="ECO:0000256" key="4">
    <source>
        <dbReference type="ARBA" id="ARBA00022692"/>
    </source>
</evidence>
<keyword evidence="2" id="KW-0813">Transport</keyword>
<dbReference type="GO" id="GO:0015297">
    <property type="term" value="F:antiporter activity"/>
    <property type="evidence" value="ECO:0007669"/>
    <property type="project" value="InterPro"/>
</dbReference>
<feature type="transmembrane region" description="Helical" evidence="7">
    <location>
        <begin position="336"/>
        <end position="354"/>
    </location>
</feature>
<dbReference type="Pfam" id="PF01554">
    <property type="entry name" value="MatE"/>
    <property type="match status" value="2"/>
</dbReference>
<evidence type="ECO:0000313" key="8">
    <source>
        <dbReference type="EMBL" id="ROO26607.1"/>
    </source>
</evidence>
<feature type="transmembrane region" description="Helical" evidence="7">
    <location>
        <begin position="146"/>
        <end position="165"/>
    </location>
</feature>
<reference evidence="8 9" key="1">
    <citation type="submission" date="2013-10" db="EMBL/GenBank/DDBJ databases">
        <title>Salinisphaera japonica YTM-1 Genome Sequencing.</title>
        <authorList>
            <person name="Lai Q."/>
            <person name="Li C."/>
            <person name="Shao Z."/>
        </authorList>
    </citation>
    <scope>NUCLEOTIDE SEQUENCE [LARGE SCALE GENOMIC DNA]</scope>
    <source>
        <strain evidence="8 9">YTM-1</strain>
    </source>
</reference>
<keyword evidence="4 7" id="KW-0812">Transmembrane</keyword>
<dbReference type="PIRSF" id="PIRSF006603">
    <property type="entry name" value="DinF"/>
    <property type="match status" value="1"/>
</dbReference>
<feature type="transmembrane region" description="Helical" evidence="7">
    <location>
        <begin position="70"/>
        <end position="92"/>
    </location>
</feature>
<keyword evidence="3" id="KW-1003">Cell membrane</keyword>
<dbReference type="OrthoDB" id="9806302at2"/>
<organism evidence="8 9">
    <name type="scientific">Salinisphaera japonica YTM-1</name>
    <dbReference type="NCBI Taxonomy" id="1209778"/>
    <lineage>
        <taxon>Bacteria</taxon>
        <taxon>Pseudomonadati</taxon>
        <taxon>Pseudomonadota</taxon>
        <taxon>Gammaproteobacteria</taxon>
        <taxon>Salinisphaerales</taxon>
        <taxon>Salinisphaeraceae</taxon>
        <taxon>Salinisphaera</taxon>
    </lineage>
</organism>
<feature type="transmembrane region" description="Helical" evidence="7">
    <location>
        <begin position="394"/>
        <end position="413"/>
    </location>
</feature>
<accession>A0A423PLZ1</accession>
<evidence type="ECO:0000256" key="2">
    <source>
        <dbReference type="ARBA" id="ARBA00022448"/>
    </source>
</evidence>
<feature type="transmembrane region" description="Helical" evidence="7">
    <location>
        <begin position="292"/>
        <end position="316"/>
    </location>
</feature>
<dbReference type="InterPro" id="IPR048279">
    <property type="entry name" value="MdtK-like"/>
</dbReference>